<dbReference type="GO" id="GO:0015074">
    <property type="term" value="P:DNA integration"/>
    <property type="evidence" value="ECO:0007669"/>
    <property type="project" value="UniProtKB-KW"/>
</dbReference>
<dbReference type="SUPFAM" id="SSF56349">
    <property type="entry name" value="DNA breaking-rejoining enzymes"/>
    <property type="match status" value="1"/>
</dbReference>
<dbReference type="PROSITE" id="PS51898">
    <property type="entry name" value="TYR_RECOMBINASE"/>
    <property type="match status" value="1"/>
</dbReference>
<dbReference type="AlphaFoldDB" id="A0AAJ2TSX4"/>
<dbReference type="PANTHER" id="PTHR30629">
    <property type="entry name" value="PROPHAGE INTEGRASE"/>
    <property type="match status" value="1"/>
</dbReference>
<dbReference type="InterPro" id="IPR011010">
    <property type="entry name" value="DNA_brk_join_enz"/>
</dbReference>
<dbReference type="InterPro" id="IPR013762">
    <property type="entry name" value="Integrase-like_cat_sf"/>
</dbReference>
<proteinExistence type="inferred from homology"/>
<reference evidence="6" key="1">
    <citation type="submission" date="2023-12" db="EMBL/GenBank/DDBJ databases">
        <title>'Antibacterial potential of Stenotrophomonas maltophilia cystic fibrosis isolates' (manuscript under preparation).</title>
        <authorList>
            <person name="Crisan C.V."/>
            <person name="Pettis M."/>
            <person name="Goldberg J.B."/>
        </authorList>
    </citation>
    <scope>NUCLEOTIDE SEQUENCE</scope>
    <source>
        <strain evidence="6">CCV129</strain>
    </source>
</reference>
<comment type="similarity">
    <text evidence="1">Belongs to the 'phage' integrase family.</text>
</comment>
<evidence type="ECO:0000256" key="1">
    <source>
        <dbReference type="ARBA" id="ARBA00008857"/>
    </source>
</evidence>
<dbReference type="Gene3D" id="1.10.150.130">
    <property type="match status" value="1"/>
</dbReference>
<dbReference type="CDD" id="cd00801">
    <property type="entry name" value="INT_P4_C"/>
    <property type="match status" value="1"/>
</dbReference>
<evidence type="ECO:0000256" key="4">
    <source>
        <dbReference type="ARBA" id="ARBA00023172"/>
    </source>
</evidence>
<protein>
    <submittedName>
        <fullName evidence="6">Site-specific integrase</fullName>
    </submittedName>
</protein>
<dbReference type="GO" id="GO:0003677">
    <property type="term" value="F:DNA binding"/>
    <property type="evidence" value="ECO:0007669"/>
    <property type="project" value="UniProtKB-KW"/>
</dbReference>
<dbReference type="InterPro" id="IPR053876">
    <property type="entry name" value="Phage_int_M"/>
</dbReference>
<dbReference type="EMBL" id="JAXRVB010000042">
    <property type="protein sequence ID" value="MDZ5766866.1"/>
    <property type="molecule type" value="Genomic_DNA"/>
</dbReference>
<keyword evidence="4" id="KW-0233">DNA recombination</keyword>
<name>A0AAJ2TSX4_STEMA</name>
<evidence type="ECO:0000256" key="3">
    <source>
        <dbReference type="ARBA" id="ARBA00023125"/>
    </source>
</evidence>
<evidence type="ECO:0000313" key="7">
    <source>
        <dbReference type="Proteomes" id="UP001288387"/>
    </source>
</evidence>
<gene>
    <name evidence="6" type="ORF">U4I38_20565</name>
</gene>
<dbReference type="Pfam" id="PF22022">
    <property type="entry name" value="Phage_int_M"/>
    <property type="match status" value="1"/>
</dbReference>
<organism evidence="6 7">
    <name type="scientific">Stenotrophomonas maltophilia</name>
    <name type="common">Pseudomonas maltophilia</name>
    <name type="synonym">Xanthomonas maltophilia</name>
    <dbReference type="NCBI Taxonomy" id="40324"/>
    <lineage>
        <taxon>Bacteria</taxon>
        <taxon>Pseudomonadati</taxon>
        <taxon>Pseudomonadota</taxon>
        <taxon>Gammaproteobacteria</taxon>
        <taxon>Lysobacterales</taxon>
        <taxon>Lysobacteraceae</taxon>
        <taxon>Stenotrophomonas</taxon>
        <taxon>Stenotrophomonas maltophilia group</taxon>
    </lineage>
</organism>
<keyword evidence="2" id="KW-0229">DNA integration</keyword>
<dbReference type="InterPro" id="IPR002104">
    <property type="entry name" value="Integrase_catalytic"/>
</dbReference>
<evidence type="ECO:0000259" key="5">
    <source>
        <dbReference type="PROSITE" id="PS51898"/>
    </source>
</evidence>
<dbReference type="Gene3D" id="1.10.443.10">
    <property type="entry name" value="Intergrase catalytic core"/>
    <property type="match status" value="1"/>
</dbReference>
<accession>A0AAJ2TSX4</accession>
<evidence type="ECO:0000313" key="6">
    <source>
        <dbReference type="EMBL" id="MDZ5766866.1"/>
    </source>
</evidence>
<dbReference type="Pfam" id="PF00589">
    <property type="entry name" value="Phage_integrase"/>
    <property type="match status" value="1"/>
</dbReference>
<dbReference type="InterPro" id="IPR050808">
    <property type="entry name" value="Phage_Integrase"/>
</dbReference>
<sequence length="266" mass="30769">MYEIPRPDLLEALEKIERRGALTTAEKCRTWLRQLYRYVLVKVADLEHNPASDLDVVAAPKKPVTHNPFLRMADLPELLQKLRPYSRTLQIQLGVRLLLLTCVRTGELRLATPGQFQLDQGLWIIPPEVVKQLQVEMRKDCKLPSDIPPYIVPLSVQAQEIIRHLPAQRRPSLKYLLGHQNKLSERISENTLKAALRRMGYVRLLTVHGIRATISTALNEVAYPKVWVDAQLSHTDPDKVNFSYNHAEYVEQRRCMMQDWADRLDL</sequence>
<feature type="domain" description="Tyr recombinase" evidence="5">
    <location>
        <begin position="65"/>
        <end position="257"/>
    </location>
</feature>
<dbReference type="InterPro" id="IPR010998">
    <property type="entry name" value="Integrase_recombinase_N"/>
</dbReference>
<comment type="caution">
    <text evidence="6">The sequence shown here is derived from an EMBL/GenBank/DDBJ whole genome shotgun (WGS) entry which is preliminary data.</text>
</comment>
<evidence type="ECO:0000256" key="2">
    <source>
        <dbReference type="ARBA" id="ARBA00022908"/>
    </source>
</evidence>
<keyword evidence="3" id="KW-0238">DNA-binding</keyword>
<dbReference type="PANTHER" id="PTHR30629:SF2">
    <property type="entry name" value="PROPHAGE INTEGRASE INTS-RELATED"/>
    <property type="match status" value="1"/>
</dbReference>
<dbReference type="Proteomes" id="UP001288387">
    <property type="component" value="Unassembled WGS sequence"/>
</dbReference>
<dbReference type="GO" id="GO:0006310">
    <property type="term" value="P:DNA recombination"/>
    <property type="evidence" value="ECO:0007669"/>
    <property type="project" value="UniProtKB-KW"/>
</dbReference>